<dbReference type="InterPro" id="IPR014284">
    <property type="entry name" value="RNA_pol_sigma-70_dom"/>
</dbReference>
<gene>
    <name evidence="8" type="primary">sigB</name>
    <name evidence="8" type="ORF">TICRE_13190</name>
</gene>
<dbReference type="Gene3D" id="1.10.10.10">
    <property type="entry name" value="Winged helix-like DNA-binding domain superfamily/Winged helix DNA-binding domain"/>
    <property type="match status" value="2"/>
</dbReference>
<dbReference type="AlphaFoldDB" id="A0A1U7M6A9"/>
<dbReference type="SUPFAM" id="SSF88659">
    <property type="entry name" value="Sigma3 and sigma4 domains of RNA polymerase sigma factors"/>
    <property type="match status" value="2"/>
</dbReference>
<dbReference type="OrthoDB" id="9809557at2"/>
<dbReference type="GO" id="GO:0006352">
    <property type="term" value="P:DNA-templated transcription initiation"/>
    <property type="evidence" value="ECO:0007669"/>
    <property type="project" value="InterPro"/>
</dbReference>
<dbReference type="InterPro" id="IPR013325">
    <property type="entry name" value="RNA_pol_sigma_r2"/>
</dbReference>
<dbReference type="NCBIfam" id="TIGR02980">
    <property type="entry name" value="SigBFG"/>
    <property type="match status" value="1"/>
</dbReference>
<dbReference type="NCBIfam" id="TIGR02937">
    <property type="entry name" value="sigma70-ECF"/>
    <property type="match status" value="1"/>
</dbReference>
<protein>
    <submittedName>
        <fullName evidence="8">RNA polymerase sigma-B factor</fullName>
    </submittedName>
</protein>
<dbReference type="RefSeq" id="WP_075726343.1">
    <property type="nucleotide sequence ID" value="NZ_LTDM01000020.1"/>
</dbReference>
<dbReference type="EMBL" id="LTDM01000020">
    <property type="protein sequence ID" value="OLS02728.1"/>
    <property type="molecule type" value="Genomic_DNA"/>
</dbReference>
<keyword evidence="9" id="KW-1185">Reference proteome</keyword>
<dbReference type="Pfam" id="PF04539">
    <property type="entry name" value="Sigma70_r3"/>
    <property type="match status" value="1"/>
</dbReference>
<evidence type="ECO:0000256" key="4">
    <source>
        <dbReference type="ARBA" id="ARBA00023163"/>
    </source>
</evidence>
<dbReference type="PANTHER" id="PTHR30385">
    <property type="entry name" value="SIGMA FACTOR F FLAGELLAR"/>
    <property type="match status" value="1"/>
</dbReference>
<sequence length="264" mass="30935">MMIKNYYKKESKKSIEKQEIKDLFIEYEKTKDQEIRDILIEKHLYIAEILSKKYSNRGIDYDDIYQVASIGLIYAVDRFKVAKGFEFSSFATPTIIGEIKKHFRDKGWTIRVPRRIQELSKKVNNSKVHLSQKLQKAPTVKEIAEYLECTEEEVLEAMEASKVYAPQSLDITFDSSGDDKDINLADLIGEEDFYFSKVENSDFILKTMKGLNDIEKQIIIERYFNKKTQVSIAKDLDISQMTVSRIEKRVLEKLRREAEKNMII</sequence>
<dbReference type="CDD" id="cd06171">
    <property type="entry name" value="Sigma70_r4"/>
    <property type="match status" value="1"/>
</dbReference>
<dbReference type="InterPro" id="IPR000943">
    <property type="entry name" value="RNA_pol_sigma70"/>
</dbReference>
<reference evidence="8 9" key="1">
    <citation type="submission" date="2016-02" db="EMBL/GenBank/DDBJ databases">
        <title>Genome sequence of Tissierella creatinophila DSM 6911.</title>
        <authorList>
            <person name="Poehlein A."/>
            <person name="Daniel R."/>
        </authorList>
    </citation>
    <scope>NUCLEOTIDE SEQUENCE [LARGE SCALE GENOMIC DNA]</scope>
    <source>
        <strain evidence="8 9">DSM 6911</strain>
    </source>
</reference>
<feature type="domain" description="RNA polymerase sigma-70 region 2" evidence="6">
    <location>
        <begin position="50"/>
        <end position="109"/>
    </location>
</feature>
<dbReference type="InterPro" id="IPR014322">
    <property type="entry name" value="RNA_pol_sigma-B/F/G"/>
</dbReference>
<evidence type="ECO:0000313" key="8">
    <source>
        <dbReference type="EMBL" id="OLS02728.1"/>
    </source>
</evidence>
<dbReference type="InterPro" id="IPR007624">
    <property type="entry name" value="RNA_pol_sigma70_r3"/>
</dbReference>
<name>A0A1U7M6A9_TISCR</name>
<evidence type="ECO:0000259" key="6">
    <source>
        <dbReference type="Pfam" id="PF04542"/>
    </source>
</evidence>
<comment type="caution">
    <text evidence="8">The sequence shown here is derived from an EMBL/GenBank/DDBJ whole genome shotgun (WGS) entry which is preliminary data.</text>
</comment>
<feature type="domain" description="RNA polymerase sigma-70 region 3" evidence="5">
    <location>
        <begin position="118"/>
        <end position="181"/>
    </location>
</feature>
<accession>A0A1U7M6A9</accession>
<evidence type="ECO:0000313" key="9">
    <source>
        <dbReference type="Proteomes" id="UP000186112"/>
    </source>
</evidence>
<keyword evidence="3" id="KW-0238">DNA-binding</keyword>
<dbReference type="InterPro" id="IPR036388">
    <property type="entry name" value="WH-like_DNA-bd_sf"/>
</dbReference>
<evidence type="ECO:0000259" key="5">
    <source>
        <dbReference type="Pfam" id="PF04539"/>
    </source>
</evidence>
<dbReference type="InterPro" id="IPR013324">
    <property type="entry name" value="RNA_pol_sigma_r3/r4-like"/>
</dbReference>
<evidence type="ECO:0000259" key="7">
    <source>
        <dbReference type="Pfam" id="PF04545"/>
    </source>
</evidence>
<dbReference type="SUPFAM" id="SSF88946">
    <property type="entry name" value="Sigma2 domain of RNA polymerase sigma factors"/>
    <property type="match status" value="1"/>
</dbReference>
<dbReference type="PANTHER" id="PTHR30385:SF4">
    <property type="entry name" value="RNA POLYMERASE SIGMA-E FACTOR"/>
    <property type="match status" value="1"/>
</dbReference>
<evidence type="ECO:0000256" key="3">
    <source>
        <dbReference type="ARBA" id="ARBA00023125"/>
    </source>
</evidence>
<dbReference type="InterPro" id="IPR007630">
    <property type="entry name" value="RNA_pol_sigma70_r4"/>
</dbReference>
<evidence type="ECO:0000256" key="2">
    <source>
        <dbReference type="ARBA" id="ARBA00023082"/>
    </source>
</evidence>
<keyword evidence="2" id="KW-0731">Sigma factor</keyword>
<dbReference type="Pfam" id="PF04545">
    <property type="entry name" value="Sigma70_r4"/>
    <property type="match status" value="1"/>
</dbReference>
<dbReference type="Proteomes" id="UP000186112">
    <property type="component" value="Unassembled WGS sequence"/>
</dbReference>
<dbReference type="InterPro" id="IPR007627">
    <property type="entry name" value="RNA_pol_sigma70_r2"/>
</dbReference>
<keyword evidence="4" id="KW-0804">Transcription</keyword>
<dbReference type="GO" id="GO:0003677">
    <property type="term" value="F:DNA binding"/>
    <property type="evidence" value="ECO:0007669"/>
    <property type="project" value="UniProtKB-KW"/>
</dbReference>
<feature type="domain" description="RNA polymerase sigma-70 region 4" evidence="7">
    <location>
        <begin position="208"/>
        <end position="255"/>
    </location>
</feature>
<dbReference type="PRINTS" id="PR00046">
    <property type="entry name" value="SIGMA70FCT"/>
</dbReference>
<dbReference type="Pfam" id="PF04542">
    <property type="entry name" value="Sigma70_r2"/>
    <property type="match status" value="1"/>
</dbReference>
<evidence type="ECO:0000256" key="1">
    <source>
        <dbReference type="ARBA" id="ARBA00023015"/>
    </source>
</evidence>
<organism evidence="8 9">
    <name type="scientific">Tissierella creatinophila DSM 6911</name>
    <dbReference type="NCBI Taxonomy" id="1123403"/>
    <lineage>
        <taxon>Bacteria</taxon>
        <taxon>Bacillati</taxon>
        <taxon>Bacillota</taxon>
        <taxon>Tissierellia</taxon>
        <taxon>Tissierellales</taxon>
        <taxon>Tissierellaceae</taxon>
        <taxon>Tissierella</taxon>
    </lineage>
</organism>
<keyword evidence="1" id="KW-0805">Transcription regulation</keyword>
<dbReference type="GO" id="GO:0016987">
    <property type="term" value="F:sigma factor activity"/>
    <property type="evidence" value="ECO:0007669"/>
    <property type="project" value="UniProtKB-KW"/>
</dbReference>
<proteinExistence type="predicted"/>
<dbReference type="Gene3D" id="1.20.120.1810">
    <property type="match status" value="1"/>
</dbReference>